<sequence>MRERRVLTDIEQSLAHDDPGLARQLSHMALTPPAEEPPPERYGGEETGRGIRRFAGWCAVLTLVLFVVAGVTASTEVLYCTGVVALVAAGSWVASRAPVHRE</sequence>
<keyword evidence="2" id="KW-0472">Membrane</keyword>
<dbReference type="Proteomes" id="UP001344658">
    <property type="component" value="Unassembled WGS sequence"/>
</dbReference>
<evidence type="ECO:0000313" key="4">
    <source>
        <dbReference type="Proteomes" id="UP001344658"/>
    </source>
</evidence>
<keyword evidence="4" id="KW-1185">Reference proteome</keyword>
<keyword evidence="2" id="KW-0812">Transmembrane</keyword>
<dbReference type="InterPro" id="IPR021401">
    <property type="entry name" value="DUF3040"/>
</dbReference>
<reference evidence="3 4" key="1">
    <citation type="submission" date="2023-12" db="EMBL/GenBank/DDBJ databases">
        <title>Streptomyces sp. V4-01.</title>
        <authorList>
            <person name="Somphong A."/>
            <person name="Phongsopitanun W."/>
        </authorList>
    </citation>
    <scope>NUCLEOTIDE SEQUENCE [LARGE SCALE GENOMIC DNA]</scope>
    <source>
        <strain evidence="3 4">V4-01</strain>
    </source>
</reference>
<feature type="region of interest" description="Disordered" evidence="1">
    <location>
        <begin position="26"/>
        <end position="47"/>
    </location>
</feature>
<organism evidence="3 4">
    <name type="scientific">Actinacidiphila polyblastidii</name>
    <dbReference type="NCBI Taxonomy" id="3110430"/>
    <lineage>
        <taxon>Bacteria</taxon>
        <taxon>Bacillati</taxon>
        <taxon>Actinomycetota</taxon>
        <taxon>Actinomycetes</taxon>
        <taxon>Kitasatosporales</taxon>
        <taxon>Streptomycetaceae</taxon>
        <taxon>Actinacidiphila</taxon>
    </lineage>
</organism>
<keyword evidence="2" id="KW-1133">Transmembrane helix</keyword>
<protein>
    <submittedName>
        <fullName evidence="3">DUF3040 domain-containing protein</fullName>
    </submittedName>
</protein>
<feature type="transmembrane region" description="Helical" evidence="2">
    <location>
        <begin position="77"/>
        <end position="95"/>
    </location>
</feature>
<comment type="caution">
    <text evidence="3">The sequence shown here is derived from an EMBL/GenBank/DDBJ whole genome shotgun (WGS) entry which is preliminary data.</text>
</comment>
<dbReference type="Pfam" id="PF11239">
    <property type="entry name" value="DUF3040"/>
    <property type="match status" value="1"/>
</dbReference>
<evidence type="ECO:0000313" key="3">
    <source>
        <dbReference type="EMBL" id="MEE4544819.1"/>
    </source>
</evidence>
<proteinExistence type="predicted"/>
<dbReference type="RefSeq" id="WP_330797958.1">
    <property type="nucleotide sequence ID" value="NZ_JAZEWV010000021.1"/>
</dbReference>
<name>A0ABU7PHM2_9ACTN</name>
<feature type="compositionally biased region" description="Basic and acidic residues" evidence="1">
    <location>
        <begin position="38"/>
        <end position="47"/>
    </location>
</feature>
<accession>A0ABU7PHM2</accession>
<gene>
    <name evidence="3" type="ORF">V2S66_22985</name>
</gene>
<evidence type="ECO:0000256" key="1">
    <source>
        <dbReference type="SAM" id="MobiDB-lite"/>
    </source>
</evidence>
<evidence type="ECO:0000256" key="2">
    <source>
        <dbReference type="SAM" id="Phobius"/>
    </source>
</evidence>
<dbReference type="EMBL" id="JAZEWV010000021">
    <property type="protein sequence ID" value="MEE4544819.1"/>
    <property type="molecule type" value="Genomic_DNA"/>
</dbReference>
<feature type="transmembrane region" description="Helical" evidence="2">
    <location>
        <begin position="54"/>
        <end position="71"/>
    </location>
</feature>